<organism evidence="2 3">
    <name type="scientific">Fusarium oxysporum f. sp. conglutinans</name>
    <dbReference type="NCBI Taxonomy" id="100902"/>
    <lineage>
        <taxon>Eukaryota</taxon>
        <taxon>Fungi</taxon>
        <taxon>Dikarya</taxon>
        <taxon>Ascomycota</taxon>
        <taxon>Pezizomycotina</taxon>
        <taxon>Sordariomycetes</taxon>
        <taxon>Hypocreomycetidae</taxon>
        <taxon>Hypocreales</taxon>
        <taxon>Nectriaceae</taxon>
        <taxon>Fusarium</taxon>
        <taxon>Fusarium oxysporum species complex</taxon>
    </lineage>
</organism>
<dbReference type="Pfam" id="PF11937">
    <property type="entry name" value="DUF3455"/>
    <property type="match status" value="1"/>
</dbReference>
<dbReference type="PANTHER" id="PTHR31569:SF4">
    <property type="entry name" value="SWIM-TYPE DOMAIN-CONTAINING PROTEIN"/>
    <property type="match status" value="1"/>
</dbReference>
<dbReference type="Proteomes" id="UP000593570">
    <property type="component" value="Unassembled WGS sequence"/>
</dbReference>
<dbReference type="InterPro" id="IPR052579">
    <property type="entry name" value="Zinc_finger_SWIM"/>
</dbReference>
<dbReference type="InterPro" id="IPR021851">
    <property type="entry name" value="DUF3455"/>
</dbReference>
<reference evidence="2 3" key="1">
    <citation type="journal article" date="2020" name="bioRxiv">
        <title>A chromosome-scale genome assembly for the Fusarium oxysporum strain Fo5176 to establish a model Arabidopsis-fungal pathosystem.</title>
        <authorList>
            <person name="Fokkens L."/>
            <person name="Guo L."/>
            <person name="Dora S."/>
            <person name="Wang B."/>
            <person name="Ye K."/>
            <person name="Sanchez-Rodriguez C."/>
            <person name="Croll D."/>
        </authorList>
    </citation>
    <scope>NUCLEOTIDE SEQUENCE [LARGE SCALE GENOMIC DNA]</scope>
    <source>
        <strain evidence="2 3">Fo5176</strain>
    </source>
</reference>
<dbReference type="EMBL" id="JACDXP010000002">
    <property type="protein sequence ID" value="KAF6528479.1"/>
    <property type="molecule type" value="Genomic_DNA"/>
</dbReference>
<evidence type="ECO:0000313" key="2">
    <source>
        <dbReference type="EMBL" id="KAF6528479.1"/>
    </source>
</evidence>
<evidence type="ECO:0000256" key="1">
    <source>
        <dbReference type="SAM" id="MobiDB-lite"/>
    </source>
</evidence>
<dbReference type="AlphaFoldDB" id="A0A8H6H198"/>
<protein>
    <recommendedName>
        <fullName evidence="4">Zinc knuckle domain-containing protein</fullName>
    </recommendedName>
</protein>
<dbReference type="PANTHER" id="PTHR31569">
    <property type="entry name" value="SWIM-TYPE DOMAIN-CONTAINING PROTEIN"/>
    <property type="match status" value="1"/>
</dbReference>
<evidence type="ECO:0000313" key="3">
    <source>
        <dbReference type="Proteomes" id="UP000593570"/>
    </source>
</evidence>
<name>A0A8H6H198_FUSOX</name>
<sequence>MDSIGIHRQFPDDALPPEGHYSSREELRSAINAWAAPRGYAFVIKRSSKTANGRTHVIFNCDRGAGRIPSLSDRRQTTTRRTGCLFSVLAKESLFLGGESEEWKEFFNFWHEIVASTTEDIYNERLEKFKKRYIPDYINEVGYILETWLDLYKKSFVKAWVNTHLHFEQYATSRVEGIHSLIKLHLNHSQVDLFEAWRIIKLVLMNQLSQLEANQARQHIGNPIRESRVLYSNIRGWISHEALRKVETQRERLLKEVPVCTGVFTRTLGLPCAHSLQPLLEQNQPLLLNHFHSHWHLRRPGSPQFLIEPRKQFDRLTASSTLPPTSTQREPSTFERIEKALQPKAPPKCSRCHQQGHMMTSKACPLQRERKGKSSSISASNSLNPEGKGDPRNFQHLVKPFPKKQDLKIRSLSKKIPYLGHHYFNAAGVPTFDLDKARQLLVAKKIGDIKAPASSPAGPDGTGAVNWLFLGDAGGSHGISYAYRVLTAGGASHGCKAKGADSTSYTAMYWFYN</sequence>
<comment type="caution">
    <text evidence="2">The sequence shown here is derived from an EMBL/GenBank/DDBJ whole genome shotgun (WGS) entry which is preliminary data.</text>
</comment>
<proteinExistence type="predicted"/>
<evidence type="ECO:0008006" key="4">
    <source>
        <dbReference type="Google" id="ProtNLM"/>
    </source>
</evidence>
<feature type="region of interest" description="Disordered" evidence="1">
    <location>
        <begin position="340"/>
        <end position="400"/>
    </location>
</feature>
<accession>A0A8H6H198</accession>
<gene>
    <name evidence="2" type="ORF">HZS61_008781</name>
</gene>